<protein>
    <submittedName>
        <fullName evidence="1">Uncharacterized protein</fullName>
    </submittedName>
</protein>
<gene>
    <name evidence="1" type="ORF">NDU88_007114</name>
</gene>
<proteinExistence type="predicted"/>
<sequence>MVSNMTALTAKTKFIRLNITGFQNHVTGLEKLVTMMEDHLNTALERDQEFVFLRNKVIDLEDRSQRGKARFFGIPKHIGRPDVKGFLRRTSLSSLASPLIPLWSSSECTM</sequence>
<dbReference type="EMBL" id="JANPWB010000003">
    <property type="protein sequence ID" value="KAJ1203327.1"/>
    <property type="molecule type" value="Genomic_DNA"/>
</dbReference>
<accession>A0AAV7VSV9</accession>
<evidence type="ECO:0000313" key="1">
    <source>
        <dbReference type="EMBL" id="KAJ1203327.1"/>
    </source>
</evidence>
<keyword evidence="2" id="KW-1185">Reference proteome</keyword>
<comment type="caution">
    <text evidence="1">The sequence shown here is derived from an EMBL/GenBank/DDBJ whole genome shotgun (WGS) entry which is preliminary data.</text>
</comment>
<organism evidence="1 2">
    <name type="scientific">Pleurodeles waltl</name>
    <name type="common">Iberian ribbed newt</name>
    <dbReference type="NCBI Taxonomy" id="8319"/>
    <lineage>
        <taxon>Eukaryota</taxon>
        <taxon>Metazoa</taxon>
        <taxon>Chordata</taxon>
        <taxon>Craniata</taxon>
        <taxon>Vertebrata</taxon>
        <taxon>Euteleostomi</taxon>
        <taxon>Amphibia</taxon>
        <taxon>Batrachia</taxon>
        <taxon>Caudata</taxon>
        <taxon>Salamandroidea</taxon>
        <taxon>Salamandridae</taxon>
        <taxon>Pleurodelinae</taxon>
        <taxon>Pleurodeles</taxon>
    </lineage>
</organism>
<evidence type="ECO:0000313" key="2">
    <source>
        <dbReference type="Proteomes" id="UP001066276"/>
    </source>
</evidence>
<dbReference type="Proteomes" id="UP001066276">
    <property type="component" value="Chromosome 2_1"/>
</dbReference>
<reference evidence="1" key="1">
    <citation type="journal article" date="2022" name="bioRxiv">
        <title>Sequencing and chromosome-scale assembly of the giantPleurodeles waltlgenome.</title>
        <authorList>
            <person name="Brown T."/>
            <person name="Elewa A."/>
            <person name="Iarovenko S."/>
            <person name="Subramanian E."/>
            <person name="Araus A.J."/>
            <person name="Petzold A."/>
            <person name="Susuki M."/>
            <person name="Suzuki K.-i.T."/>
            <person name="Hayashi T."/>
            <person name="Toyoda A."/>
            <person name="Oliveira C."/>
            <person name="Osipova E."/>
            <person name="Leigh N.D."/>
            <person name="Simon A."/>
            <person name="Yun M.H."/>
        </authorList>
    </citation>
    <scope>NUCLEOTIDE SEQUENCE</scope>
    <source>
        <strain evidence="1">20211129_DDA</strain>
        <tissue evidence="1">Liver</tissue>
    </source>
</reference>
<name>A0AAV7VSV9_PLEWA</name>
<dbReference type="AlphaFoldDB" id="A0AAV7VSV9"/>